<organism evidence="14">
    <name type="scientific">Rhysodes sp. BMNH-844233</name>
    <dbReference type="NCBI Taxonomy" id="1909167"/>
    <lineage>
        <taxon>Eukaryota</taxon>
        <taxon>Metazoa</taxon>
        <taxon>Ecdysozoa</taxon>
        <taxon>Arthropoda</taxon>
        <taxon>Hexapoda</taxon>
        <taxon>Insecta</taxon>
        <taxon>Pterygota</taxon>
        <taxon>Neoptera</taxon>
        <taxon>Endopterygota</taxon>
        <taxon>Coleoptera</taxon>
        <taxon>Adephaga</taxon>
        <taxon>Caraboidea</taxon>
        <taxon>Carabidae</taxon>
        <taxon>Rhysodinae</taxon>
        <taxon>Rhysodes</taxon>
    </lineage>
</organism>
<evidence type="ECO:0000256" key="1">
    <source>
        <dbReference type="ARBA" id="ARBA00004304"/>
    </source>
</evidence>
<geneLocation type="mitochondrion" evidence="14"/>
<sequence>MPQMSPLMWSLLFMMFLFIFLMFYFINFYQHNIKNFKKKSLINLSFKSSNWKW</sequence>
<keyword evidence="5 12" id="KW-0138">CF(0)</keyword>
<comment type="subcellular location">
    <subcellularLocation>
        <location evidence="1 12">Mitochondrion membrane</location>
        <topology evidence="1 12">Single-pass membrane protein</topology>
    </subcellularLocation>
</comment>
<feature type="transmembrane region" description="Helical" evidence="13">
    <location>
        <begin position="6"/>
        <end position="29"/>
    </location>
</feature>
<reference evidence="14" key="1">
    <citation type="submission" date="2016-04" db="EMBL/GenBank/DDBJ databases">
        <title>Mitochondria of unsequenced beetle families.</title>
        <authorList>
            <person name="Linard B."/>
            <person name="Andujar C."/>
            <person name="Arribas P."/>
            <person name="Vogler A.P."/>
        </authorList>
    </citation>
    <scope>NUCLEOTIDE SEQUENCE</scope>
</reference>
<keyword evidence="7 12" id="KW-0375">Hydrogen ion transport</keyword>
<evidence type="ECO:0000256" key="11">
    <source>
        <dbReference type="ARBA" id="ARBA00023136"/>
    </source>
</evidence>
<dbReference type="InterPro" id="IPR001421">
    <property type="entry name" value="ATP8_metazoa"/>
</dbReference>
<evidence type="ECO:0000256" key="5">
    <source>
        <dbReference type="ARBA" id="ARBA00022547"/>
    </source>
</evidence>
<dbReference type="GO" id="GO:0015986">
    <property type="term" value="P:proton motive force-driven ATP synthesis"/>
    <property type="evidence" value="ECO:0007669"/>
    <property type="project" value="InterPro"/>
</dbReference>
<keyword evidence="6 12" id="KW-0812">Transmembrane</keyword>
<evidence type="ECO:0000256" key="6">
    <source>
        <dbReference type="ARBA" id="ARBA00022692"/>
    </source>
</evidence>
<dbReference type="AlphaFoldDB" id="A0A343A4C1"/>
<comment type="similarity">
    <text evidence="2 12">Belongs to the ATPase protein 8 family.</text>
</comment>
<dbReference type="EMBL" id="KX035156">
    <property type="protein sequence ID" value="AOY39399.1"/>
    <property type="molecule type" value="Genomic_DNA"/>
</dbReference>
<name>A0A343A4C1_9CARA</name>
<evidence type="ECO:0000256" key="13">
    <source>
        <dbReference type="SAM" id="Phobius"/>
    </source>
</evidence>
<gene>
    <name evidence="14" type="primary">atp8</name>
</gene>
<evidence type="ECO:0000256" key="7">
    <source>
        <dbReference type="ARBA" id="ARBA00022781"/>
    </source>
</evidence>
<keyword evidence="11 13" id="KW-0472">Membrane</keyword>
<evidence type="ECO:0000256" key="8">
    <source>
        <dbReference type="ARBA" id="ARBA00022989"/>
    </source>
</evidence>
<dbReference type="GO" id="GO:0031966">
    <property type="term" value="C:mitochondrial membrane"/>
    <property type="evidence" value="ECO:0007669"/>
    <property type="project" value="UniProtKB-SubCell"/>
</dbReference>
<accession>A0A343A4C1</accession>
<evidence type="ECO:0000256" key="4">
    <source>
        <dbReference type="ARBA" id="ARBA00022448"/>
    </source>
</evidence>
<keyword evidence="4 12" id="KW-0813">Transport</keyword>
<dbReference type="Pfam" id="PF00895">
    <property type="entry name" value="ATP-synt_8"/>
    <property type="match status" value="1"/>
</dbReference>
<keyword evidence="10 12" id="KW-0496">Mitochondrion</keyword>
<proteinExistence type="inferred from homology"/>
<comment type="subunit">
    <text evidence="3">F-type ATPases have 2 components, CF(1) - the catalytic core - and CF(0) - the membrane proton channel.</text>
</comment>
<dbReference type="GO" id="GO:0015078">
    <property type="term" value="F:proton transmembrane transporter activity"/>
    <property type="evidence" value="ECO:0007669"/>
    <property type="project" value="InterPro"/>
</dbReference>
<evidence type="ECO:0000256" key="10">
    <source>
        <dbReference type="ARBA" id="ARBA00023128"/>
    </source>
</evidence>
<protein>
    <recommendedName>
        <fullName evidence="12">ATP synthase complex subunit 8</fullName>
    </recommendedName>
</protein>
<evidence type="ECO:0000313" key="14">
    <source>
        <dbReference type="EMBL" id="AOY39399.1"/>
    </source>
</evidence>
<evidence type="ECO:0000256" key="2">
    <source>
        <dbReference type="ARBA" id="ARBA00008892"/>
    </source>
</evidence>
<keyword evidence="8 13" id="KW-1133">Transmembrane helix</keyword>
<evidence type="ECO:0000256" key="9">
    <source>
        <dbReference type="ARBA" id="ARBA00023065"/>
    </source>
</evidence>
<keyword evidence="9 12" id="KW-0406">Ion transport</keyword>
<evidence type="ECO:0000256" key="3">
    <source>
        <dbReference type="ARBA" id="ARBA00011291"/>
    </source>
</evidence>
<evidence type="ECO:0000256" key="12">
    <source>
        <dbReference type="RuleBase" id="RU003661"/>
    </source>
</evidence>
<dbReference type="GO" id="GO:0045259">
    <property type="term" value="C:proton-transporting ATP synthase complex"/>
    <property type="evidence" value="ECO:0007669"/>
    <property type="project" value="UniProtKB-KW"/>
</dbReference>